<accession>A4X7F9</accession>
<feature type="transmembrane region" description="Helical" evidence="7">
    <location>
        <begin position="393"/>
        <end position="416"/>
    </location>
</feature>
<protein>
    <submittedName>
        <fullName evidence="9">Major facilitator superfamily MFS_1</fullName>
    </submittedName>
</protein>
<gene>
    <name evidence="9" type="ordered locus">Strop_2361</name>
</gene>
<dbReference type="PANTHER" id="PTHR42718">
    <property type="entry name" value="MAJOR FACILITATOR SUPERFAMILY MULTIDRUG TRANSPORTER MFSC"/>
    <property type="match status" value="1"/>
</dbReference>
<evidence type="ECO:0000256" key="2">
    <source>
        <dbReference type="ARBA" id="ARBA00022448"/>
    </source>
</evidence>
<proteinExistence type="predicted"/>
<dbReference type="STRING" id="369723.Strop_2361"/>
<dbReference type="HOGENOM" id="CLU_000960_28_2_11"/>
<feature type="transmembrane region" description="Helical" evidence="7">
    <location>
        <begin position="143"/>
        <end position="160"/>
    </location>
</feature>
<evidence type="ECO:0000313" key="9">
    <source>
        <dbReference type="EMBL" id="ABP54809.1"/>
    </source>
</evidence>
<dbReference type="PANTHER" id="PTHR42718:SF47">
    <property type="entry name" value="METHYL VIOLOGEN RESISTANCE PROTEIN SMVA"/>
    <property type="match status" value="1"/>
</dbReference>
<dbReference type="InterPro" id="IPR036259">
    <property type="entry name" value="MFS_trans_sf"/>
</dbReference>
<dbReference type="AlphaFoldDB" id="A4X7F9"/>
<dbReference type="SUPFAM" id="SSF103473">
    <property type="entry name" value="MFS general substrate transporter"/>
    <property type="match status" value="1"/>
</dbReference>
<feature type="transmembrane region" description="Helical" evidence="7">
    <location>
        <begin position="172"/>
        <end position="191"/>
    </location>
</feature>
<keyword evidence="3" id="KW-1003">Cell membrane</keyword>
<name>A4X7F9_SALTO</name>
<evidence type="ECO:0000259" key="8">
    <source>
        <dbReference type="PROSITE" id="PS50850"/>
    </source>
</evidence>
<keyword evidence="5 7" id="KW-1133">Transmembrane helix</keyword>
<dbReference type="KEGG" id="stp:Strop_2361"/>
<keyword evidence="10" id="KW-1185">Reference proteome</keyword>
<dbReference type="InterPro" id="IPR011701">
    <property type="entry name" value="MFS"/>
</dbReference>
<dbReference type="PATRIC" id="fig|369723.5.peg.2426"/>
<keyword evidence="2" id="KW-0813">Transport</keyword>
<keyword evidence="6 7" id="KW-0472">Membrane</keyword>
<reference evidence="10" key="1">
    <citation type="journal article" date="2007" name="Proc. Natl. Acad. Sci. U.S.A.">
        <title>Genome sequencing reveals complex secondary metabolome in the marine actinomycete Salinispora tropica.</title>
        <authorList>
            <person name="Udwary D.W."/>
            <person name="Zeigler L."/>
            <person name="Asolkar R.N."/>
            <person name="Singan V."/>
            <person name="Lapidus A."/>
            <person name="Fenical W."/>
            <person name="Jensen P.R."/>
            <person name="Moore B.S."/>
        </authorList>
    </citation>
    <scope>NUCLEOTIDE SEQUENCE [LARGE SCALE GENOMIC DNA]</scope>
    <source>
        <strain evidence="10">ATCC BAA-916 / DSM 44818 / CNB-440</strain>
    </source>
</reference>
<feature type="transmembrane region" description="Helical" evidence="7">
    <location>
        <begin position="496"/>
        <end position="516"/>
    </location>
</feature>
<evidence type="ECO:0000256" key="7">
    <source>
        <dbReference type="SAM" id="Phobius"/>
    </source>
</evidence>
<dbReference type="eggNOG" id="COG0477">
    <property type="taxonomic scope" value="Bacteria"/>
</dbReference>
<sequence length="594" mass="60928">MALGSAGWSSSSPKSVTSLSMRSAVQRWRSTSRCQRRRRRGCVRVVATNFAQLRYGSLPGRRVTAPGLGTCDLVNQAPYLYAEYSYGMQIAETDRKAPTRAQRWGLLVTVSAGLLLITLDHSVLYTALPTLTAGLGATGTQSLWIINAYPVVMAGLLLGSGTLGDRVGHRRMFLVGLFVFAVASLLAAFAPNTGVLIAARALLAVGAATMMPATLALIRVTFQVERERNVAIAVWGSLAVVGAALGPIVGGALLETFWWGSVFLVNVPVAAAAMAATLLVAPRNDPDPSKRWDLVSSLQVMVGLVGAVFAIKELAHQPPSPTVLTIAVLASAVGLTLFVRRQRRLADPLLDFAIFRNPAFTSGVLAAALALFAITGLQLVTTQRFQLVAGFTPLQAGLLVAAVAAGALPTALLGGAVLHRTGLLPLITGGLTLAVPGVILVALGLHAGLPVLVTGMIVTGAGLGATMSVASTAIVGNAPVRRAGMAASVGETSYEFGALTAVALLGSLVTVVYTTVVRLPPGAPTVAGDSLPDALAAAGGDQAVITAAHTAYDIGYLITIAVVAVALTAGAALTGRLLRHHGPGTASGVIPAEH</sequence>
<dbReference type="Gene3D" id="1.20.1720.10">
    <property type="entry name" value="Multidrug resistance protein D"/>
    <property type="match status" value="2"/>
</dbReference>
<evidence type="ECO:0000256" key="3">
    <source>
        <dbReference type="ARBA" id="ARBA00022475"/>
    </source>
</evidence>
<dbReference type="CDD" id="cd17321">
    <property type="entry name" value="MFS_MMR_MDR_like"/>
    <property type="match status" value="1"/>
</dbReference>
<evidence type="ECO:0000256" key="6">
    <source>
        <dbReference type="ARBA" id="ARBA00023136"/>
    </source>
</evidence>
<organism evidence="9 10">
    <name type="scientific">Salinispora tropica (strain ATCC BAA-916 / DSM 44818 / JCM 13857 / NBRC 105044 / CNB-440)</name>
    <dbReference type="NCBI Taxonomy" id="369723"/>
    <lineage>
        <taxon>Bacteria</taxon>
        <taxon>Bacillati</taxon>
        <taxon>Actinomycetota</taxon>
        <taxon>Actinomycetes</taxon>
        <taxon>Micromonosporales</taxon>
        <taxon>Micromonosporaceae</taxon>
        <taxon>Salinispora</taxon>
    </lineage>
</organism>
<dbReference type="Pfam" id="PF07690">
    <property type="entry name" value="MFS_1"/>
    <property type="match status" value="1"/>
</dbReference>
<feature type="transmembrane region" description="Helical" evidence="7">
    <location>
        <begin position="197"/>
        <end position="218"/>
    </location>
</feature>
<dbReference type="Proteomes" id="UP000000235">
    <property type="component" value="Chromosome"/>
</dbReference>
<feature type="transmembrane region" description="Helical" evidence="7">
    <location>
        <begin position="323"/>
        <end position="339"/>
    </location>
</feature>
<feature type="transmembrane region" description="Helical" evidence="7">
    <location>
        <begin position="256"/>
        <end position="280"/>
    </location>
</feature>
<keyword evidence="4 7" id="KW-0812">Transmembrane</keyword>
<dbReference type="EMBL" id="CP000667">
    <property type="protein sequence ID" value="ABP54809.1"/>
    <property type="molecule type" value="Genomic_DNA"/>
</dbReference>
<feature type="transmembrane region" description="Helical" evidence="7">
    <location>
        <begin position="230"/>
        <end position="250"/>
    </location>
</feature>
<evidence type="ECO:0000256" key="1">
    <source>
        <dbReference type="ARBA" id="ARBA00004651"/>
    </source>
</evidence>
<feature type="transmembrane region" description="Helical" evidence="7">
    <location>
        <begin position="359"/>
        <end position="381"/>
    </location>
</feature>
<feature type="transmembrane region" description="Helical" evidence="7">
    <location>
        <begin position="423"/>
        <end position="445"/>
    </location>
</feature>
<feature type="transmembrane region" description="Helical" evidence="7">
    <location>
        <begin position="451"/>
        <end position="475"/>
    </location>
</feature>
<feature type="transmembrane region" description="Helical" evidence="7">
    <location>
        <begin position="554"/>
        <end position="573"/>
    </location>
</feature>
<dbReference type="GO" id="GO:0005886">
    <property type="term" value="C:plasma membrane"/>
    <property type="evidence" value="ECO:0007669"/>
    <property type="project" value="UniProtKB-SubCell"/>
</dbReference>
<dbReference type="PROSITE" id="PS50850">
    <property type="entry name" value="MFS"/>
    <property type="match status" value="1"/>
</dbReference>
<dbReference type="InterPro" id="IPR020846">
    <property type="entry name" value="MFS_dom"/>
</dbReference>
<evidence type="ECO:0000313" key="10">
    <source>
        <dbReference type="Proteomes" id="UP000000235"/>
    </source>
</evidence>
<feature type="transmembrane region" description="Helical" evidence="7">
    <location>
        <begin position="292"/>
        <end position="311"/>
    </location>
</feature>
<dbReference type="GO" id="GO:0022857">
    <property type="term" value="F:transmembrane transporter activity"/>
    <property type="evidence" value="ECO:0007669"/>
    <property type="project" value="InterPro"/>
</dbReference>
<comment type="subcellular location">
    <subcellularLocation>
        <location evidence="1">Cell membrane</location>
        <topology evidence="1">Multi-pass membrane protein</topology>
    </subcellularLocation>
</comment>
<feature type="transmembrane region" description="Helical" evidence="7">
    <location>
        <begin position="104"/>
        <end position="123"/>
    </location>
</feature>
<feature type="domain" description="Major facilitator superfamily (MFS) profile" evidence="8">
    <location>
        <begin position="106"/>
        <end position="582"/>
    </location>
</feature>
<evidence type="ECO:0000256" key="5">
    <source>
        <dbReference type="ARBA" id="ARBA00022989"/>
    </source>
</evidence>
<evidence type="ECO:0000256" key="4">
    <source>
        <dbReference type="ARBA" id="ARBA00022692"/>
    </source>
</evidence>